<evidence type="ECO:0000256" key="2">
    <source>
        <dbReference type="ARBA" id="ARBA00008816"/>
    </source>
</evidence>
<dbReference type="Proteomes" id="UP000179807">
    <property type="component" value="Unassembled WGS sequence"/>
</dbReference>
<organism evidence="8 9">
    <name type="scientific">Tritrichomonas foetus</name>
    <dbReference type="NCBI Taxonomy" id="1144522"/>
    <lineage>
        <taxon>Eukaryota</taxon>
        <taxon>Metamonada</taxon>
        <taxon>Parabasalia</taxon>
        <taxon>Tritrichomonadida</taxon>
        <taxon>Tritrichomonadidae</taxon>
        <taxon>Tritrichomonas</taxon>
    </lineage>
</organism>
<comment type="subcellular location">
    <subcellularLocation>
        <location evidence="1">Membrane</location>
        <topology evidence="1">Multi-pass membrane protein</topology>
    </subcellularLocation>
</comment>
<comment type="caution">
    <text evidence="8">The sequence shown here is derived from an EMBL/GenBank/DDBJ whole genome shotgun (WGS) entry which is preliminary data.</text>
</comment>
<reference evidence="8" key="1">
    <citation type="submission" date="2016-10" db="EMBL/GenBank/DDBJ databases">
        <authorList>
            <person name="Benchimol M."/>
            <person name="Almeida L.G."/>
            <person name="Vasconcelos A.T."/>
            <person name="Perreira-Neves A."/>
            <person name="Rosa I.A."/>
            <person name="Tasca T."/>
            <person name="Bogo M.R."/>
            <person name="de Souza W."/>
        </authorList>
    </citation>
    <scope>NUCLEOTIDE SEQUENCE [LARGE SCALE GENOMIC DNA]</scope>
    <source>
        <strain evidence="8">K</strain>
    </source>
</reference>
<dbReference type="GeneID" id="94844800"/>
<dbReference type="GO" id="GO:0006644">
    <property type="term" value="P:phospholipid metabolic process"/>
    <property type="evidence" value="ECO:0007669"/>
    <property type="project" value="InterPro"/>
</dbReference>
<feature type="transmembrane region" description="Helical" evidence="6">
    <location>
        <begin position="189"/>
        <end position="207"/>
    </location>
</feature>
<evidence type="ECO:0000259" key="7">
    <source>
        <dbReference type="SMART" id="SM00014"/>
    </source>
</evidence>
<evidence type="ECO:0000256" key="6">
    <source>
        <dbReference type="SAM" id="Phobius"/>
    </source>
</evidence>
<protein>
    <submittedName>
        <fullName evidence="8">PAP2 superfamily protein</fullName>
    </submittedName>
</protein>
<feature type="transmembrane region" description="Helical" evidence="6">
    <location>
        <begin position="219"/>
        <end position="235"/>
    </location>
</feature>
<dbReference type="RefSeq" id="XP_068351561.1">
    <property type="nucleotide sequence ID" value="XM_068510096.1"/>
</dbReference>
<dbReference type="VEuPathDB" id="TrichDB:TRFO_35162"/>
<dbReference type="GO" id="GO:0008195">
    <property type="term" value="F:phosphatidate phosphatase activity"/>
    <property type="evidence" value="ECO:0007669"/>
    <property type="project" value="TreeGrafter"/>
</dbReference>
<keyword evidence="3 6" id="KW-0812">Transmembrane</keyword>
<sequence>MPIPLMERSPNPVHSLLFKINANDLLCAIITVLLWAGLSFITPSTMYIPINDPQSSFPYKTDLIPSYILDILIFPVAWLFLLIFYVISKTSKNKFRTIHFWTVLWLHIISVSTTNISTTVLNIWVGRVKPDYFARCGPNVHPDQCDILNKKQIAEEKKSFPSSDAAAMMASMTFLSFMLMKMCRQRPSWVTCICLLFIIFALWAGSIQISDHKSHPDDVIAGFVCGFSVCAFIWNSSYKRIFRQICEEPSDAPSD</sequence>
<feature type="transmembrane region" description="Helical" evidence="6">
    <location>
        <begin position="100"/>
        <end position="125"/>
    </location>
</feature>
<dbReference type="InterPro" id="IPR000326">
    <property type="entry name" value="PAP2/HPO"/>
</dbReference>
<dbReference type="EMBL" id="MLAK01001056">
    <property type="protein sequence ID" value="OHS98424.1"/>
    <property type="molecule type" value="Genomic_DNA"/>
</dbReference>
<evidence type="ECO:0000256" key="1">
    <source>
        <dbReference type="ARBA" id="ARBA00004141"/>
    </source>
</evidence>
<dbReference type="InterPro" id="IPR036938">
    <property type="entry name" value="PAP2/HPO_sf"/>
</dbReference>
<dbReference type="Pfam" id="PF01569">
    <property type="entry name" value="PAP2"/>
    <property type="match status" value="1"/>
</dbReference>
<evidence type="ECO:0000313" key="8">
    <source>
        <dbReference type="EMBL" id="OHS98424.1"/>
    </source>
</evidence>
<evidence type="ECO:0000256" key="3">
    <source>
        <dbReference type="ARBA" id="ARBA00022692"/>
    </source>
</evidence>
<dbReference type="SUPFAM" id="SSF48317">
    <property type="entry name" value="Acid phosphatase/Vanadium-dependent haloperoxidase"/>
    <property type="match status" value="1"/>
</dbReference>
<dbReference type="Gene3D" id="1.20.144.10">
    <property type="entry name" value="Phosphatidic acid phosphatase type 2/haloperoxidase"/>
    <property type="match status" value="1"/>
</dbReference>
<evidence type="ECO:0000256" key="4">
    <source>
        <dbReference type="ARBA" id="ARBA00022989"/>
    </source>
</evidence>
<dbReference type="InterPro" id="IPR043216">
    <property type="entry name" value="PAP-like"/>
</dbReference>
<keyword evidence="5 6" id="KW-0472">Membrane</keyword>
<name>A0A1J4JGX9_9EUKA</name>
<dbReference type="PANTHER" id="PTHR10165">
    <property type="entry name" value="LIPID PHOSPHATE PHOSPHATASE"/>
    <property type="match status" value="1"/>
</dbReference>
<gene>
    <name evidence="8" type="ORF">TRFO_35162</name>
</gene>
<feature type="domain" description="Phosphatidic acid phosphatase type 2/haloperoxidase" evidence="7">
    <location>
        <begin position="102"/>
        <end position="234"/>
    </location>
</feature>
<dbReference type="AlphaFoldDB" id="A0A1J4JGX9"/>
<dbReference type="PANTHER" id="PTHR10165:SF35">
    <property type="entry name" value="RE23632P"/>
    <property type="match status" value="1"/>
</dbReference>
<feature type="transmembrane region" description="Helical" evidence="6">
    <location>
        <begin position="67"/>
        <end position="88"/>
    </location>
</feature>
<dbReference type="SMART" id="SM00014">
    <property type="entry name" value="acidPPc"/>
    <property type="match status" value="1"/>
</dbReference>
<evidence type="ECO:0000313" key="9">
    <source>
        <dbReference type="Proteomes" id="UP000179807"/>
    </source>
</evidence>
<dbReference type="GO" id="GO:0016020">
    <property type="term" value="C:membrane"/>
    <property type="evidence" value="ECO:0007669"/>
    <property type="project" value="UniProtKB-SubCell"/>
</dbReference>
<comment type="similarity">
    <text evidence="2">Belongs to the PA-phosphatase related phosphoesterase family.</text>
</comment>
<feature type="transmembrane region" description="Helical" evidence="6">
    <location>
        <begin position="25"/>
        <end position="47"/>
    </location>
</feature>
<evidence type="ECO:0000256" key="5">
    <source>
        <dbReference type="ARBA" id="ARBA00023136"/>
    </source>
</evidence>
<dbReference type="GO" id="GO:0046839">
    <property type="term" value="P:phospholipid dephosphorylation"/>
    <property type="evidence" value="ECO:0007669"/>
    <property type="project" value="TreeGrafter"/>
</dbReference>
<accession>A0A1J4JGX9</accession>
<keyword evidence="9" id="KW-1185">Reference proteome</keyword>
<keyword evidence="4 6" id="KW-1133">Transmembrane helix</keyword>
<proteinExistence type="inferred from homology"/>
<dbReference type="OrthoDB" id="10030083at2759"/>